<dbReference type="EMBL" id="KV749410">
    <property type="protein sequence ID" value="OCL09550.1"/>
    <property type="molecule type" value="Genomic_DNA"/>
</dbReference>
<dbReference type="OrthoDB" id="10356444at2759"/>
<protein>
    <submittedName>
        <fullName evidence="1">Uncharacterized protein</fullName>
    </submittedName>
</protein>
<organism evidence="1 2">
    <name type="scientific">Glonium stellatum</name>
    <dbReference type="NCBI Taxonomy" id="574774"/>
    <lineage>
        <taxon>Eukaryota</taxon>
        <taxon>Fungi</taxon>
        <taxon>Dikarya</taxon>
        <taxon>Ascomycota</taxon>
        <taxon>Pezizomycotina</taxon>
        <taxon>Dothideomycetes</taxon>
        <taxon>Pleosporomycetidae</taxon>
        <taxon>Gloniales</taxon>
        <taxon>Gloniaceae</taxon>
        <taxon>Glonium</taxon>
    </lineage>
</organism>
<evidence type="ECO:0000313" key="1">
    <source>
        <dbReference type="EMBL" id="OCL09550.1"/>
    </source>
</evidence>
<name>A0A8E2F2U0_9PEZI</name>
<gene>
    <name evidence="1" type="ORF">AOQ84DRAFT_353966</name>
</gene>
<evidence type="ECO:0000313" key="2">
    <source>
        <dbReference type="Proteomes" id="UP000250140"/>
    </source>
</evidence>
<sequence length="355" mass="39745">MASSYPSTPQAELDNALLQAKSNVPYPSTQISALISLLHSKISSPLVSELKPSDYASHFQPFIPSIQHLSTLPNDIYPAFQLLADLGSAILAIPFSHPFLPSLYYLTSVSTAQRAQGIDSDDEIAQALISTDEALLVLSMQWWKSRTSTPNSVEARDISALISSISAERQKHGRWLDRDYFARSYGFLRAVQRTQALESVVLKVAGTKLPPELTDQIQRYMDPSTPSQLAAFSRPIPTRPDCEDPHCADLTCPNKMRLQWDAKLLRFKRIHEVEKSQGGWECNSQSSASGVEGCEGHCGTHPPYFGPNPMGPYLEEVMQEIIHTATRKRYIPRFERDNMNTYQKTAWDIALKGYE</sequence>
<proteinExistence type="predicted"/>
<dbReference type="AlphaFoldDB" id="A0A8E2F2U0"/>
<keyword evidence="2" id="KW-1185">Reference proteome</keyword>
<accession>A0A8E2F2U0</accession>
<reference evidence="1 2" key="1">
    <citation type="journal article" date="2016" name="Nat. Commun.">
        <title>Ectomycorrhizal ecology is imprinted in the genome of the dominant symbiotic fungus Cenococcum geophilum.</title>
        <authorList>
            <consortium name="DOE Joint Genome Institute"/>
            <person name="Peter M."/>
            <person name="Kohler A."/>
            <person name="Ohm R.A."/>
            <person name="Kuo A."/>
            <person name="Krutzmann J."/>
            <person name="Morin E."/>
            <person name="Arend M."/>
            <person name="Barry K.W."/>
            <person name="Binder M."/>
            <person name="Choi C."/>
            <person name="Clum A."/>
            <person name="Copeland A."/>
            <person name="Grisel N."/>
            <person name="Haridas S."/>
            <person name="Kipfer T."/>
            <person name="LaButti K."/>
            <person name="Lindquist E."/>
            <person name="Lipzen A."/>
            <person name="Maire R."/>
            <person name="Meier B."/>
            <person name="Mihaltcheva S."/>
            <person name="Molinier V."/>
            <person name="Murat C."/>
            <person name="Poggeler S."/>
            <person name="Quandt C.A."/>
            <person name="Sperisen C."/>
            <person name="Tritt A."/>
            <person name="Tisserant E."/>
            <person name="Crous P.W."/>
            <person name="Henrissat B."/>
            <person name="Nehls U."/>
            <person name="Egli S."/>
            <person name="Spatafora J.W."/>
            <person name="Grigoriev I.V."/>
            <person name="Martin F.M."/>
        </authorList>
    </citation>
    <scope>NUCLEOTIDE SEQUENCE [LARGE SCALE GENOMIC DNA]</scope>
    <source>
        <strain evidence="1 2">CBS 207.34</strain>
    </source>
</reference>
<dbReference type="Proteomes" id="UP000250140">
    <property type="component" value="Unassembled WGS sequence"/>
</dbReference>